<evidence type="ECO:0000313" key="1">
    <source>
        <dbReference type="EMBL" id="THC99591.1"/>
    </source>
</evidence>
<organism evidence="1 2">
    <name type="scientific">Aspergillus tanneri</name>
    <dbReference type="NCBI Taxonomy" id="1220188"/>
    <lineage>
        <taxon>Eukaryota</taxon>
        <taxon>Fungi</taxon>
        <taxon>Dikarya</taxon>
        <taxon>Ascomycota</taxon>
        <taxon>Pezizomycotina</taxon>
        <taxon>Eurotiomycetes</taxon>
        <taxon>Eurotiomycetidae</taxon>
        <taxon>Eurotiales</taxon>
        <taxon>Aspergillaceae</taxon>
        <taxon>Aspergillus</taxon>
        <taxon>Aspergillus subgen. Circumdati</taxon>
    </lineage>
</organism>
<dbReference type="EMBL" id="SOSA01000015">
    <property type="protein sequence ID" value="THC99591.1"/>
    <property type="molecule type" value="Genomic_DNA"/>
</dbReference>
<protein>
    <submittedName>
        <fullName evidence="1">Uncharacterized protein</fullName>
    </submittedName>
</protein>
<evidence type="ECO:0000313" key="2">
    <source>
        <dbReference type="Proteomes" id="UP000308092"/>
    </source>
</evidence>
<comment type="caution">
    <text evidence="1">The sequence shown here is derived from an EMBL/GenBank/DDBJ whole genome shotgun (WGS) entry which is preliminary data.</text>
</comment>
<dbReference type="Proteomes" id="UP000308092">
    <property type="component" value="Unassembled WGS sequence"/>
</dbReference>
<keyword evidence="2" id="KW-1185">Reference proteome</keyword>
<name>A0A4S3JVX3_9EURO</name>
<accession>A0A4S3JVX3</accession>
<gene>
    <name evidence="1" type="ORF">EYZ11_000960</name>
</gene>
<proteinExistence type="predicted"/>
<sequence length="52" mass="5801">MNVNANATVNKIAKNLDIYQEREHAKFSLGIRDAAAFGKTGDPTPWKYVYDG</sequence>
<dbReference type="AlphaFoldDB" id="A0A4S3JVX3"/>
<dbReference type="VEuPathDB" id="FungiDB:EYZ11_000960"/>
<reference evidence="1 2" key="1">
    <citation type="submission" date="2019-03" db="EMBL/GenBank/DDBJ databases">
        <title>The genome sequence of a newly discovered highly antifungal drug resistant Aspergillus species, Aspergillus tanneri NIH 1004.</title>
        <authorList>
            <person name="Mounaud S."/>
            <person name="Singh I."/>
            <person name="Joardar V."/>
            <person name="Pakala S."/>
            <person name="Pakala S."/>
            <person name="Venepally P."/>
            <person name="Hoover J."/>
            <person name="Nierman W."/>
            <person name="Chung J."/>
            <person name="Losada L."/>
        </authorList>
    </citation>
    <scope>NUCLEOTIDE SEQUENCE [LARGE SCALE GENOMIC DNA]</scope>
    <source>
        <strain evidence="1 2">NIH1004</strain>
    </source>
</reference>